<dbReference type="InterPro" id="IPR036393">
    <property type="entry name" value="AceGlu_kinase-like_sf"/>
</dbReference>
<dbReference type="CDD" id="cd04240">
    <property type="entry name" value="AAK_UC"/>
    <property type="match status" value="1"/>
</dbReference>
<sequence length="200" mass="22482">MLIKVGGSVAEKLEEVFESLRNLQRVYVIPGGWIFADLVRKIDSDKKLSPSTSHWMAITAMNAYGYYMAETARKFGFELLEPENFELPEKKAVILPYNLLRKFDELPHSWEVTSDSIAVWMAAKLRFGEVLKVTAAGGIAGEDGELKETVKASELRTDVVDSFTPKLLVKYGINMFVCSPDELKNYILRGRARGTLITGR</sequence>
<dbReference type="AlphaFoldDB" id="A0A7C2S5X9"/>
<gene>
    <name evidence="1" type="ORF">ENN70_02215</name>
    <name evidence="2" type="ORF">ENW66_02675</name>
</gene>
<dbReference type="Gene3D" id="3.40.1160.10">
    <property type="entry name" value="Acetylglutamate kinase-like"/>
    <property type="match status" value="1"/>
</dbReference>
<evidence type="ECO:0000313" key="1">
    <source>
        <dbReference type="EMBL" id="HET20925.1"/>
    </source>
</evidence>
<organism evidence="1">
    <name type="scientific">Archaeoglobus fulgidus</name>
    <dbReference type="NCBI Taxonomy" id="2234"/>
    <lineage>
        <taxon>Archaea</taxon>
        <taxon>Methanobacteriati</taxon>
        <taxon>Methanobacteriota</taxon>
        <taxon>Archaeoglobi</taxon>
        <taxon>Archaeoglobales</taxon>
        <taxon>Archaeoglobaceae</taxon>
        <taxon>Archaeoglobus</taxon>
    </lineage>
</organism>
<evidence type="ECO:0000313" key="2">
    <source>
        <dbReference type="EMBL" id="HFW31845.1"/>
    </source>
</evidence>
<dbReference type="EMBL" id="DTLB01000013">
    <property type="protein sequence ID" value="HFW31845.1"/>
    <property type="molecule type" value="Genomic_DNA"/>
</dbReference>
<dbReference type="GO" id="GO:0016301">
    <property type="term" value="F:kinase activity"/>
    <property type="evidence" value="ECO:0007669"/>
    <property type="project" value="UniProtKB-KW"/>
</dbReference>
<proteinExistence type="predicted"/>
<protein>
    <submittedName>
        <fullName evidence="1">Uridylate kinase</fullName>
    </submittedName>
</protein>
<name>A0A7C2S5X9_ARCFL</name>
<dbReference type="EMBL" id="DSCQ01000028">
    <property type="protein sequence ID" value="HET20925.1"/>
    <property type="molecule type" value="Genomic_DNA"/>
</dbReference>
<keyword evidence="1" id="KW-0808">Transferase</keyword>
<dbReference type="PIRSF" id="PIRSF004857">
    <property type="entry name" value="Kin_aa_kin"/>
    <property type="match status" value="1"/>
</dbReference>
<dbReference type="InterPro" id="IPR011375">
    <property type="entry name" value="MfnE"/>
</dbReference>
<reference evidence="1" key="1">
    <citation type="journal article" date="2020" name="mSystems">
        <title>Genome- and Community-Level Interaction Insights into Carbon Utilization and Element Cycling Functions of Hydrothermarchaeota in Hydrothermal Sediment.</title>
        <authorList>
            <person name="Zhou Z."/>
            <person name="Liu Y."/>
            <person name="Xu W."/>
            <person name="Pan J."/>
            <person name="Luo Z.H."/>
            <person name="Li M."/>
        </authorList>
    </citation>
    <scope>NUCLEOTIDE SEQUENCE [LARGE SCALE GENOMIC DNA]</scope>
    <source>
        <strain evidence="1">SpSt-12</strain>
        <strain evidence="2">SpSt-87</strain>
    </source>
</reference>
<keyword evidence="1" id="KW-0418">Kinase</keyword>
<dbReference type="SUPFAM" id="SSF53633">
    <property type="entry name" value="Carbamate kinase-like"/>
    <property type="match status" value="1"/>
</dbReference>
<accession>A0A7C2S5X9</accession>
<comment type="caution">
    <text evidence="1">The sequence shown here is derived from an EMBL/GenBank/DDBJ whole genome shotgun (WGS) entry which is preliminary data.</text>
</comment>